<evidence type="ECO:0000256" key="2">
    <source>
        <dbReference type="ARBA" id="ARBA00023015"/>
    </source>
</evidence>
<dbReference type="PANTHER" id="PTHR30126:SF39">
    <property type="entry name" value="HTH-TYPE TRANSCRIPTIONAL REGULATOR CYSL"/>
    <property type="match status" value="1"/>
</dbReference>
<dbReference type="InterPro" id="IPR036390">
    <property type="entry name" value="WH_DNA-bd_sf"/>
</dbReference>
<dbReference type="GO" id="GO:0000976">
    <property type="term" value="F:transcription cis-regulatory region binding"/>
    <property type="evidence" value="ECO:0007669"/>
    <property type="project" value="TreeGrafter"/>
</dbReference>
<dbReference type="Pfam" id="PF03466">
    <property type="entry name" value="LysR_substrate"/>
    <property type="match status" value="1"/>
</dbReference>
<reference evidence="6 7" key="1">
    <citation type="submission" date="2016-11" db="EMBL/GenBank/DDBJ databases">
        <authorList>
            <person name="Jaros S."/>
            <person name="Januszkiewicz K."/>
            <person name="Wedrychowicz H."/>
        </authorList>
    </citation>
    <scope>NUCLEOTIDE SEQUENCE [LARGE SCALE GENOMIC DNA]</scope>
    <source>
        <strain evidence="6 7">DSM 15929</strain>
    </source>
</reference>
<dbReference type="SUPFAM" id="SSF53850">
    <property type="entry name" value="Periplasmic binding protein-like II"/>
    <property type="match status" value="1"/>
</dbReference>
<dbReference type="PRINTS" id="PR00039">
    <property type="entry name" value="HTHLYSR"/>
</dbReference>
<dbReference type="Pfam" id="PF00126">
    <property type="entry name" value="HTH_1"/>
    <property type="match status" value="1"/>
</dbReference>
<organism evidence="6 7">
    <name type="scientific">Anaerocolumna jejuensis DSM 15929</name>
    <dbReference type="NCBI Taxonomy" id="1121322"/>
    <lineage>
        <taxon>Bacteria</taxon>
        <taxon>Bacillati</taxon>
        <taxon>Bacillota</taxon>
        <taxon>Clostridia</taxon>
        <taxon>Lachnospirales</taxon>
        <taxon>Lachnospiraceae</taxon>
        <taxon>Anaerocolumna</taxon>
    </lineage>
</organism>
<keyword evidence="7" id="KW-1185">Reference proteome</keyword>
<dbReference type="STRING" id="1121322.SAMN02745136_04740"/>
<feature type="domain" description="HTH lysR-type" evidence="5">
    <location>
        <begin position="1"/>
        <end position="58"/>
    </location>
</feature>
<dbReference type="Proteomes" id="UP000184386">
    <property type="component" value="Unassembled WGS sequence"/>
</dbReference>
<name>A0A1M7A4K9_9FIRM</name>
<protein>
    <submittedName>
        <fullName evidence="6">DNA-binding transcriptional regulator, LysR family</fullName>
    </submittedName>
</protein>
<dbReference type="InterPro" id="IPR036388">
    <property type="entry name" value="WH-like_DNA-bd_sf"/>
</dbReference>
<dbReference type="Gene3D" id="1.10.10.10">
    <property type="entry name" value="Winged helix-like DNA-binding domain superfamily/Winged helix DNA-binding domain"/>
    <property type="match status" value="1"/>
</dbReference>
<gene>
    <name evidence="6" type="ORF">SAMN02745136_04740</name>
</gene>
<dbReference type="AlphaFoldDB" id="A0A1M7A4K9"/>
<keyword evidence="2" id="KW-0805">Transcription regulation</keyword>
<dbReference type="PANTHER" id="PTHR30126">
    <property type="entry name" value="HTH-TYPE TRANSCRIPTIONAL REGULATOR"/>
    <property type="match status" value="1"/>
</dbReference>
<dbReference type="PROSITE" id="PS50931">
    <property type="entry name" value="HTH_LYSR"/>
    <property type="match status" value="1"/>
</dbReference>
<evidence type="ECO:0000313" key="6">
    <source>
        <dbReference type="EMBL" id="SHL37503.1"/>
    </source>
</evidence>
<keyword evidence="3 6" id="KW-0238">DNA-binding</keyword>
<dbReference type="GO" id="GO:0003700">
    <property type="term" value="F:DNA-binding transcription factor activity"/>
    <property type="evidence" value="ECO:0007669"/>
    <property type="project" value="InterPro"/>
</dbReference>
<evidence type="ECO:0000259" key="5">
    <source>
        <dbReference type="PROSITE" id="PS50931"/>
    </source>
</evidence>
<dbReference type="RefSeq" id="WP_073279546.1">
    <property type="nucleotide sequence ID" value="NZ_FRAC01000031.1"/>
</dbReference>
<evidence type="ECO:0000256" key="4">
    <source>
        <dbReference type="ARBA" id="ARBA00023163"/>
    </source>
</evidence>
<dbReference type="InterPro" id="IPR005119">
    <property type="entry name" value="LysR_subst-bd"/>
</dbReference>
<keyword evidence="4" id="KW-0804">Transcription</keyword>
<accession>A0A1M7A4K9</accession>
<dbReference type="InterPro" id="IPR000847">
    <property type="entry name" value="LysR_HTH_N"/>
</dbReference>
<dbReference type="OrthoDB" id="1652954at2"/>
<dbReference type="EMBL" id="FRAC01000031">
    <property type="protein sequence ID" value="SHL37503.1"/>
    <property type="molecule type" value="Genomic_DNA"/>
</dbReference>
<dbReference type="Gene3D" id="3.40.190.290">
    <property type="match status" value="1"/>
</dbReference>
<evidence type="ECO:0000313" key="7">
    <source>
        <dbReference type="Proteomes" id="UP000184386"/>
    </source>
</evidence>
<dbReference type="SUPFAM" id="SSF46785">
    <property type="entry name" value="Winged helix' DNA-binding domain"/>
    <property type="match status" value="1"/>
</dbReference>
<proteinExistence type="inferred from homology"/>
<comment type="similarity">
    <text evidence="1">Belongs to the LysR transcriptional regulatory family.</text>
</comment>
<sequence>MNLNHLFYFSVLAETENYTEASHQLMISQPSLSYAIKKLEADLEVPLFEKKGRNVLLTAYGKELHQTTELSLGSITQTIDRIRKQYKNESDTIAVGIIPTLASNFLPEIIHNSEKNGFVLENIQIFHGHTSDILKKLKQGVYDIGLCARQEEPSLTFIPIKKQSFVLFINKTLYEKHPDIQENWYEMPLVTYRKNLPVGKSAHKLIEVYTEQPNIIEEFDDETTIGGYVSVNPSIAVVAKTSLLKQFDLPSIPLDEERIFHTVYLAYLTKNKDFKRIKTFCKLVKPYGDF</sequence>
<evidence type="ECO:0000256" key="3">
    <source>
        <dbReference type="ARBA" id="ARBA00023125"/>
    </source>
</evidence>
<evidence type="ECO:0000256" key="1">
    <source>
        <dbReference type="ARBA" id="ARBA00009437"/>
    </source>
</evidence>